<dbReference type="AlphaFoldDB" id="A0A1F7WSI3"/>
<accession>A0A1F7WSI3</accession>
<gene>
    <name evidence="3" type="primary">rpsF</name>
    <name evidence="4" type="ORF">A2125_00205</name>
</gene>
<keyword evidence="3" id="KW-0694">RNA-binding</keyword>
<dbReference type="GO" id="GO:0006412">
    <property type="term" value="P:translation"/>
    <property type="evidence" value="ECO:0007669"/>
    <property type="project" value="UniProtKB-UniRule"/>
</dbReference>
<dbReference type="GO" id="GO:0003735">
    <property type="term" value="F:structural constituent of ribosome"/>
    <property type="evidence" value="ECO:0007669"/>
    <property type="project" value="InterPro"/>
</dbReference>
<evidence type="ECO:0000256" key="2">
    <source>
        <dbReference type="ARBA" id="ARBA00035294"/>
    </source>
</evidence>
<protein>
    <recommendedName>
        <fullName evidence="2 3">Small ribosomal subunit protein bS6</fullName>
    </recommendedName>
</protein>
<dbReference type="PANTHER" id="PTHR21011">
    <property type="entry name" value="MITOCHONDRIAL 28S RIBOSOMAL PROTEIN S6"/>
    <property type="match status" value="1"/>
</dbReference>
<comment type="caution">
    <text evidence="4">The sequence shown here is derived from an EMBL/GenBank/DDBJ whole genome shotgun (WGS) entry which is preliminary data.</text>
</comment>
<keyword evidence="3 4" id="KW-0689">Ribosomal protein</keyword>
<evidence type="ECO:0000256" key="3">
    <source>
        <dbReference type="HAMAP-Rule" id="MF_00360"/>
    </source>
</evidence>
<dbReference type="InterPro" id="IPR000529">
    <property type="entry name" value="Ribosomal_bS6"/>
</dbReference>
<dbReference type="GO" id="GO:0005840">
    <property type="term" value="C:ribosome"/>
    <property type="evidence" value="ECO:0007669"/>
    <property type="project" value="UniProtKB-KW"/>
</dbReference>
<keyword evidence="3" id="KW-0687">Ribonucleoprotein</keyword>
<proteinExistence type="inferred from homology"/>
<reference evidence="4 5" key="1">
    <citation type="journal article" date="2016" name="Nat. Commun.">
        <title>Thousands of microbial genomes shed light on interconnected biogeochemical processes in an aquifer system.</title>
        <authorList>
            <person name="Anantharaman K."/>
            <person name="Brown C.T."/>
            <person name="Hug L.A."/>
            <person name="Sharon I."/>
            <person name="Castelle C.J."/>
            <person name="Probst A.J."/>
            <person name="Thomas B.C."/>
            <person name="Singh A."/>
            <person name="Wilkins M.J."/>
            <person name="Karaoz U."/>
            <person name="Brodie E.L."/>
            <person name="Williams K.H."/>
            <person name="Hubbard S.S."/>
            <person name="Banfield J.F."/>
        </authorList>
    </citation>
    <scope>NUCLEOTIDE SEQUENCE [LARGE SCALE GENOMIC DNA]</scope>
</reference>
<dbReference type="Pfam" id="PF01250">
    <property type="entry name" value="Ribosomal_S6"/>
    <property type="match status" value="1"/>
</dbReference>
<dbReference type="InterPro" id="IPR014717">
    <property type="entry name" value="Transl_elong_EF1B/ribsomal_bS6"/>
</dbReference>
<dbReference type="PANTHER" id="PTHR21011:SF1">
    <property type="entry name" value="SMALL RIBOSOMAL SUBUNIT PROTEIN BS6M"/>
    <property type="match status" value="1"/>
</dbReference>
<dbReference type="GO" id="GO:1990904">
    <property type="term" value="C:ribonucleoprotein complex"/>
    <property type="evidence" value="ECO:0007669"/>
    <property type="project" value="UniProtKB-KW"/>
</dbReference>
<dbReference type="NCBIfam" id="TIGR00166">
    <property type="entry name" value="S6"/>
    <property type="match status" value="1"/>
</dbReference>
<evidence type="ECO:0000313" key="4">
    <source>
        <dbReference type="EMBL" id="OGM05690.1"/>
    </source>
</evidence>
<dbReference type="CDD" id="cd00473">
    <property type="entry name" value="bS6"/>
    <property type="match status" value="1"/>
</dbReference>
<evidence type="ECO:0000313" key="5">
    <source>
        <dbReference type="Proteomes" id="UP000178812"/>
    </source>
</evidence>
<organism evidence="4 5">
    <name type="scientific">Candidatus Woesebacteria bacterium GWB1_43_5</name>
    <dbReference type="NCBI Taxonomy" id="1802474"/>
    <lineage>
        <taxon>Bacteria</taxon>
        <taxon>Candidatus Woeseibacteriota</taxon>
    </lineage>
</organism>
<dbReference type="Proteomes" id="UP000178812">
    <property type="component" value="Unassembled WGS sequence"/>
</dbReference>
<sequence>MNYELTLVLRGDATPAKRKSTADFVEKLVKTFKGSIKKTEDWGKVDLAYEVAKNNSGIFLHFVLELDPAGAKALGEKIRMEEGIIRHLMVRKEKSASA</sequence>
<dbReference type="InterPro" id="IPR035980">
    <property type="entry name" value="Ribosomal_bS6_sf"/>
</dbReference>
<name>A0A1F7WSI3_9BACT</name>
<dbReference type="EMBL" id="MGFM01000028">
    <property type="protein sequence ID" value="OGM05690.1"/>
    <property type="molecule type" value="Genomic_DNA"/>
</dbReference>
<dbReference type="GO" id="GO:0070181">
    <property type="term" value="F:small ribosomal subunit rRNA binding"/>
    <property type="evidence" value="ECO:0007669"/>
    <property type="project" value="TreeGrafter"/>
</dbReference>
<dbReference type="SUPFAM" id="SSF54995">
    <property type="entry name" value="Ribosomal protein S6"/>
    <property type="match status" value="1"/>
</dbReference>
<dbReference type="InterPro" id="IPR020814">
    <property type="entry name" value="Ribosomal_S6_plastid/chlpt"/>
</dbReference>
<dbReference type="Gene3D" id="3.30.70.60">
    <property type="match status" value="1"/>
</dbReference>
<evidence type="ECO:0000256" key="1">
    <source>
        <dbReference type="ARBA" id="ARBA00009512"/>
    </source>
</evidence>
<keyword evidence="3" id="KW-0699">rRNA-binding</keyword>
<dbReference type="GO" id="GO:0005737">
    <property type="term" value="C:cytoplasm"/>
    <property type="evidence" value="ECO:0007669"/>
    <property type="project" value="UniProtKB-ARBA"/>
</dbReference>
<comment type="function">
    <text evidence="3">Binds together with bS18 to 16S ribosomal RNA.</text>
</comment>
<dbReference type="HAMAP" id="MF_00360">
    <property type="entry name" value="Ribosomal_bS6"/>
    <property type="match status" value="1"/>
</dbReference>
<comment type="similarity">
    <text evidence="1 3">Belongs to the bacterial ribosomal protein bS6 family.</text>
</comment>